<dbReference type="EMBL" id="JAKKPZ010000058">
    <property type="protein sequence ID" value="KAI1705237.1"/>
    <property type="molecule type" value="Genomic_DNA"/>
</dbReference>
<organism evidence="1 2">
    <name type="scientific">Ditylenchus destructor</name>
    <dbReference type="NCBI Taxonomy" id="166010"/>
    <lineage>
        <taxon>Eukaryota</taxon>
        <taxon>Metazoa</taxon>
        <taxon>Ecdysozoa</taxon>
        <taxon>Nematoda</taxon>
        <taxon>Chromadorea</taxon>
        <taxon>Rhabditida</taxon>
        <taxon>Tylenchina</taxon>
        <taxon>Tylenchomorpha</taxon>
        <taxon>Sphaerularioidea</taxon>
        <taxon>Anguinidae</taxon>
        <taxon>Anguininae</taxon>
        <taxon>Ditylenchus</taxon>
    </lineage>
</organism>
<proteinExistence type="predicted"/>
<evidence type="ECO:0008006" key="3">
    <source>
        <dbReference type="Google" id="ProtNLM"/>
    </source>
</evidence>
<dbReference type="InterPro" id="IPR012677">
    <property type="entry name" value="Nucleotide-bd_a/b_plait_sf"/>
</dbReference>
<sequence length="174" mass="20129">MDVTGEPLDFEATIYSLGDWEMSEREYQLTILRNCNHSYDQEKSLDGTNIRVILNISALQSNKSTTESEQSNQLFKTVETKFQRHRELKVNTKQQNEILINGLSKNDSEDDLQAYFSQFGDVETCGSFVEWGYSTFKSPDAKFSEEYNVAMIEDCESVNDEVRFLRLIKITFLS</sequence>
<evidence type="ECO:0000313" key="2">
    <source>
        <dbReference type="Proteomes" id="UP001201812"/>
    </source>
</evidence>
<keyword evidence="2" id="KW-1185">Reference proteome</keyword>
<evidence type="ECO:0000313" key="1">
    <source>
        <dbReference type="EMBL" id="KAI1705237.1"/>
    </source>
</evidence>
<dbReference type="AlphaFoldDB" id="A0AAD4QZ86"/>
<name>A0AAD4QZ86_9BILA</name>
<reference evidence="1" key="1">
    <citation type="submission" date="2022-01" db="EMBL/GenBank/DDBJ databases">
        <title>Genome Sequence Resource for Two Populations of Ditylenchus destructor, the Migratory Endoparasitic Phytonematode.</title>
        <authorList>
            <person name="Zhang H."/>
            <person name="Lin R."/>
            <person name="Xie B."/>
        </authorList>
    </citation>
    <scope>NUCLEOTIDE SEQUENCE</scope>
    <source>
        <strain evidence="1">BazhouSP</strain>
    </source>
</reference>
<dbReference type="InterPro" id="IPR035979">
    <property type="entry name" value="RBD_domain_sf"/>
</dbReference>
<accession>A0AAD4QZ86</accession>
<dbReference type="Proteomes" id="UP001201812">
    <property type="component" value="Unassembled WGS sequence"/>
</dbReference>
<dbReference type="Gene3D" id="3.30.70.330">
    <property type="match status" value="1"/>
</dbReference>
<dbReference type="GO" id="GO:0003676">
    <property type="term" value="F:nucleic acid binding"/>
    <property type="evidence" value="ECO:0007669"/>
    <property type="project" value="InterPro"/>
</dbReference>
<comment type="caution">
    <text evidence="1">The sequence shown here is derived from an EMBL/GenBank/DDBJ whole genome shotgun (WGS) entry which is preliminary data.</text>
</comment>
<gene>
    <name evidence="1" type="ORF">DdX_13705</name>
</gene>
<protein>
    <recommendedName>
        <fullName evidence="3">RRM domain-containing protein</fullName>
    </recommendedName>
</protein>
<dbReference type="SUPFAM" id="SSF54928">
    <property type="entry name" value="RNA-binding domain, RBD"/>
    <property type="match status" value="1"/>
</dbReference>